<dbReference type="OrthoDB" id="5489421at2"/>
<dbReference type="EMBL" id="FNJI01000009">
    <property type="protein sequence ID" value="SDP05136.1"/>
    <property type="molecule type" value="Genomic_DNA"/>
</dbReference>
<dbReference type="GO" id="GO:0032259">
    <property type="term" value="P:methylation"/>
    <property type="evidence" value="ECO:0007669"/>
    <property type="project" value="UniProtKB-KW"/>
</dbReference>
<keyword evidence="2" id="KW-0949">S-adenosyl-L-methionine</keyword>
<gene>
    <name evidence="4" type="ORF">SAMN05660330_01697</name>
</gene>
<organism evidence="4 5">
    <name type="scientific">Desulforhopalus singaporensis</name>
    <dbReference type="NCBI Taxonomy" id="91360"/>
    <lineage>
        <taxon>Bacteria</taxon>
        <taxon>Pseudomonadati</taxon>
        <taxon>Thermodesulfobacteriota</taxon>
        <taxon>Desulfobulbia</taxon>
        <taxon>Desulfobulbales</taxon>
        <taxon>Desulfocapsaceae</taxon>
        <taxon>Desulforhopalus</taxon>
    </lineage>
</organism>
<evidence type="ECO:0000256" key="2">
    <source>
        <dbReference type="ARBA" id="ARBA00022691"/>
    </source>
</evidence>
<keyword evidence="1 4" id="KW-0808">Transferase</keyword>
<evidence type="ECO:0000256" key="1">
    <source>
        <dbReference type="ARBA" id="ARBA00022603"/>
    </source>
</evidence>
<dbReference type="Gene3D" id="3.40.50.150">
    <property type="entry name" value="Vaccinia Virus protein VP39"/>
    <property type="match status" value="1"/>
</dbReference>
<accession>A0A1H0PKL2</accession>
<evidence type="ECO:0000259" key="3">
    <source>
        <dbReference type="Pfam" id="PF05175"/>
    </source>
</evidence>
<dbReference type="Proteomes" id="UP000199073">
    <property type="component" value="Unassembled WGS sequence"/>
</dbReference>
<dbReference type="STRING" id="91360.SAMN05660330_01697"/>
<feature type="domain" description="Methyltransferase small" evidence="3">
    <location>
        <begin position="49"/>
        <end position="155"/>
    </location>
</feature>
<protein>
    <submittedName>
        <fullName evidence="4">tRNA1(Val) A37 N6-methylase TrmN6</fullName>
    </submittedName>
</protein>
<proteinExistence type="predicted"/>
<dbReference type="InterPro" id="IPR050210">
    <property type="entry name" value="tRNA_Adenine-N(6)_MTase"/>
</dbReference>
<keyword evidence="5" id="KW-1185">Reference proteome</keyword>
<dbReference type="InterPro" id="IPR029063">
    <property type="entry name" value="SAM-dependent_MTases_sf"/>
</dbReference>
<dbReference type="PANTHER" id="PTHR47739">
    <property type="entry name" value="TRNA1(VAL) (ADENINE(37)-N6)-METHYLTRANSFERASE"/>
    <property type="match status" value="1"/>
</dbReference>
<name>A0A1H0PKL2_9BACT</name>
<dbReference type="InterPro" id="IPR007848">
    <property type="entry name" value="Small_mtfrase_dom"/>
</dbReference>
<sequence length="265" mass="30231">MIGSYYDITRNNTPNFMMFKKPVTSDTLFNGRVILYQHRDGYRFSMDPVLLAHFAEVKKDGRVLDLGTGCGVIALILAYRYNRELYRVSAIEVQQGLATLARENFKANRKFNCLGEVFRGDIRSIKQFVDAESYDMITCNPPFYTEGQGRQSVEEEARLARHQQSGGLRDFLVAARFALTNRGCGYFIYPAEQTASLISEASSLGFGVKKIRFVYSYPAITRPAQLVMIKCVKNGRKDCVVLDPLYIYREKNGPYTQEVAEYYKS</sequence>
<dbReference type="CDD" id="cd02440">
    <property type="entry name" value="AdoMet_MTases"/>
    <property type="match status" value="1"/>
</dbReference>
<evidence type="ECO:0000313" key="4">
    <source>
        <dbReference type="EMBL" id="SDP05136.1"/>
    </source>
</evidence>
<reference evidence="4 5" key="1">
    <citation type="submission" date="2016-10" db="EMBL/GenBank/DDBJ databases">
        <authorList>
            <person name="de Groot N.N."/>
        </authorList>
    </citation>
    <scope>NUCLEOTIDE SEQUENCE [LARGE SCALE GENOMIC DNA]</scope>
    <source>
        <strain evidence="4 5">DSM 12130</strain>
    </source>
</reference>
<dbReference type="AlphaFoldDB" id="A0A1H0PKL2"/>
<evidence type="ECO:0000313" key="5">
    <source>
        <dbReference type="Proteomes" id="UP000199073"/>
    </source>
</evidence>
<dbReference type="Pfam" id="PF05175">
    <property type="entry name" value="MTS"/>
    <property type="match status" value="1"/>
</dbReference>
<dbReference type="GO" id="GO:0008168">
    <property type="term" value="F:methyltransferase activity"/>
    <property type="evidence" value="ECO:0007669"/>
    <property type="project" value="UniProtKB-KW"/>
</dbReference>
<keyword evidence="1 4" id="KW-0489">Methyltransferase</keyword>
<dbReference type="PANTHER" id="PTHR47739:SF1">
    <property type="entry name" value="TRNA1(VAL) (ADENINE(37)-N6)-METHYLTRANSFERASE"/>
    <property type="match status" value="1"/>
</dbReference>
<dbReference type="SUPFAM" id="SSF53335">
    <property type="entry name" value="S-adenosyl-L-methionine-dependent methyltransferases"/>
    <property type="match status" value="1"/>
</dbReference>